<name>A0A1I7X6N2_HETBA</name>
<dbReference type="AlphaFoldDB" id="A0A1I7X6N2"/>
<dbReference type="WBParaSite" id="Hba_13056">
    <property type="protein sequence ID" value="Hba_13056"/>
    <property type="gene ID" value="Hba_13056"/>
</dbReference>
<evidence type="ECO:0000313" key="3">
    <source>
        <dbReference type="WBParaSite" id="Hba_13056"/>
    </source>
</evidence>
<reference evidence="3" key="1">
    <citation type="submission" date="2016-11" db="UniProtKB">
        <authorList>
            <consortium name="WormBaseParasite"/>
        </authorList>
    </citation>
    <scope>IDENTIFICATION</scope>
</reference>
<protein>
    <submittedName>
        <fullName evidence="3">DUF4331 domain-containing protein</fullName>
    </submittedName>
</protein>
<organism evidence="2 3">
    <name type="scientific">Heterorhabditis bacteriophora</name>
    <name type="common">Entomopathogenic nematode worm</name>
    <dbReference type="NCBI Taxonomy" id="37862"/>
    <lineage>
        <taxon>Eukaryota</taxon>
        <taxon>Metazoa</taxon>
        <taxon>Ecdysozoa</taxon>
        <taxon>Nematoda</taxon>
        <taxon>Chromadorea</taxon>
        <taxon>Rhabditida</taxon>
        <taxon>Rhabditina</taxon>
        <taxon>Rhabditomorpha</taxon>
        <taxon>Strongyloidea</taxon>
        <taxon>Heterorhabditidae</taxon>
        <taxon>Heterorhabditis</taxon>
    </lineage>
</organism>
<evidence type="ECO:0000256" key="1">
    <source>
        <dbReference type="SAM" id="MobiDB-lite"/>
    </source>
</evidence>
<sequence>MTIVAEHSIGRVWQEEGERNGDAFRFLNGTDPTLQSPLRTTYTTRPSQDFSDQ</sequence>
<evidence type="ECO:0000313" key="2">
    <source>
        <dbReference type="Proteomes" id="UP000095283"/>
    </source>
</evidence>
<accession>A0A1I7X6N2</accession>
<feature type="region of interest" description="Disordered" evidence="1">
    <location>
        <begin position="29"/>
        <end position="53"/>
    </location>
</feature>
<feature type="compositionally biased region" description="Polar residues" evidence="1">
    <location>
        <begin position="30"/>
        <end position="53"/>
    </location>
</feature>
<proteinExistence type="predicted"/>
<dbReference type="Proteomes" id="UP000095283">
    <property type="component" value="Unplaced"/>
</dbReference>
<keyword evidence="2" id="KW-1185">Reference proteome</keyword>